<evidence type="ECO:0000313" key="1">
    <source>
        <dbReference type="EMBL" id="MEM5342713.1"/>
    </source>
</evidence>
<evidence type="ECO:0000313" key="4">
    <source>
        <dbReference type="Proteomes" id="UP001481677"/>
    </source>
</evidence>
<sequence>MTPQPAVSVELEAFLREQIGLYATDKVTASDRLEDDLHVTGDDAAGLMEAFFHRLNIANGDFAFRRYFYEEGYNVFSFVNFLFRRKRPAIEKEPLTVAVLQRAIDVGVWDSQRIKE</sequence>
<accession>A0A5C6VQV6</accession>
<dbReference type="RefSeq" id="WP_147232951.1">
    <property type="nucleotide sequence ID" value="NZ_JAZHFZ010000017.1"/>
</dbReference>
<protein>
    <submittedName>
        <fullName evidence="2">DUF1493 family protein</fullName>
    </submittedName>
</protein>
<dbReference type="EMBL" id="VOQS01000001">
    <property type="protein sequence ID" value="TXC86155.1"/>
    <property type="molecule type" value="Genomic_DNA"/>
</dbReference>
<dbReference type="EMBL" id="JAZHGA010000018">
    <property type="protein sequence ID" value="MEM5342713.1"/>
    <property type="molecule type" value="Genomic_DNA"/>
</dbReference>
<comment type="caution">
    <text evidence="2">The sequence shown here is derived from an EMBL/GenBank/DDBJ whole genome shotgun (WGS) entry which is preliminary data.</text>
</comment>
<keyword evidence="4" id="KW-1185">Reference proteome</keyword>
<dbReference type="Proteomes" id="UP000321776">
    <property type="component" value="Unassembled WGS sequence"/>
</dbReference>
<dbReference type="Pfam" id="PF07377">
    <property type="entry name" value="DUF1493"/>
    <property type="match status" value="1"/>
</dbReference>
<dbReference type="Proteomes" id="UP001481677">
    <property type="component" value="Unassembled WGS sequence"/>
</dbReference>
<reference evidence="2" key="2">
    <citation type="submission" date="2019-08" db="EMBL/GenBank/DDBJ databases">
        <authorList>
            <person name="Im W.-T."/>
        </authorList>
    </citation>
    <scope>NUCLEOTIDE SEQUENCE</scope>
    <source>
        <strain evidence="2">NF 2-5-3</strain>
    </source>
</reference>
<evidence type="ECO:0000313" key="2">
    <source>
        <dbReference type="EMBL" id="TXC86155.1"/>
    </source>
</evidence>
<name>A0A5C6VQV6_9BURK</name>
<gene>
    <name evidence="2" type="ORF">FRZ40_00400</name>
    <name evidence="1" type="ORF">V4C56_24225</name>
</gene>
<dbReference type="AlphaFoldDB" id="A0A5C6VQV6"/>
<organism evidence="2 3">
    <name type="scientific">Paraburkholderia azotifigens</name>
    <dbReference type="NCBI Taxonomy" id="2057004"/>
    <lineage>
        <taxon>Bacteria</taxon>
        <taxon>Pseudomonadati</taxon>
        <taxon>Pseudomonadota</taxon>
        <taxon>Betaproteobacteria</taxon>
        <taxon>Burkholderiales</taxon>
        <taxon>Burkholderiaceae</taxon>
        <taxon>Paraburkholderia</taxon>
    </lineage>
</organism>
<reference evidence="1 4" key="3">
    <citation type="submission" date="2024-01" db="EMBL/GenBank/DDBJ databases">
        <title>The diversity of rhizobia nodulating Mimosa spp. in eleven states of Brazil covering several biomes is determined by host plant, location, and edaphic factors.</title>
        <authorList>
            <person name="Rouws L."/>
            <person name="Barauna A."/>
            <person name="Beukes C."/>
            <person name="De Faria S.M."/>
            <person name="Gross E."/>
            <person name="Dos Reis Junior F.B."/>
            <person name="Simon M."/>
            <person name="Maluk M."/>
            <person name="Odee D.W."/>
            <person name="Kenicer G."/>
            <person name="Young J.P.W."/>
            <person name="Reis V.M."/>
            <person name="Zilli J."/>
            <person name="James E.K."/>
        </authorList>
    </citation>
    <scope>NUCLEOTIDE SEQUENCE [LARGE SCALE GENOMIC DNA]</scope>
    <source>
        <strain evidence="1 4">JPY530</strain>
    </source>
</reference>
<evidence type="ECO:0000313" key="3">
    <source>
        <dbReference type="Proteomes" id="UP000321776"/>
    </source>
</evidence>
<proteinExistence type="predicted"/>
<dbReference type="InterPro" id="IPR010862">
    <property type="entry name" value="DUF1493"/>
</dbReference>
<reference evidence="2 3" key="1">
    <citation type="journal article" date="2018" name="Int. J. Syst. Evol. Microbiol.">
        <title>Paraburkholderia azotifigens sp. nov., a nitrogen-fixing bacterium isolated from paddy soil.</title>
        <authorList>
            <person name="Choi G.M."/>
            <person name="Im W.T."/>
        </authorList>
    </citation>
    <scope>NUCLEOTIDE SEQUENCE [LARGE SCALE GENOMIC DNA]</scope>
    <source>
        <strain evidence="2 3">NF 2-5-3</strain>
    </source>
</reference>